<dbReference type="RefSeq" id="WP_091161247.1">
    <property type="nucleotide sequence ID" value="NZ_FNOT01000018.1"/>
</dbReference>
<dbReference type="SUPFAM" id="SSF50346">
    <property type="entry name" value="PRC-barrel domain"/>
    <property type="match status" value="1"/>
</dbReference>
<dbReference type="Pfam" id="PF05239">
    <property type="entry name" value="PRC"/>
    <property type="match status" value="1"/>
</dbReference>
<keyword evidence="5" id="KW-1185">Reference proteome</keyword>
<dbReference type="InterPro" id="IPR011033">
    <property type="entry name" value="PRC_barrel-like_sf"/>
</dbReference>
<dbReference type="GO" id="GO:0030077">
    <property type="term" value="C:plasma membrane light-harvesting complex"/>
    <property type="evidence" value="ECO:0007669"/>
    <property type="project" value="InterPro"/>
</dbReference>
<dbReference type="InterPro" id="IPR014747">
    <property type="entry name" value="Bac_photo_RC_H_C"/>
</dbReference>
<dbReference type="AlphaFoldDB" id="A0A1H3PZE4"/>
<dbReference type="GO" id="GO:0019684">
    <property type="term" value="P:photosynthesis, light reaction"/>
    <property type="evidence" value="ECO:0007669"/>
    <property type="project" value="InterPro"/>
</dbReference>
<dbReference type="InterPro" id="IPR027275">
    <property type="entry name" value="PRC-brl_dom"/>
</dbReference>
<feature type="region of interest" description="Disordered" evidence="1">
    <location>
        <begin position="103"/>
        <end position="242"/>
    </location>
</feature>
<dbReference type="PANTHER" id="PTHR38463:SF1">
    <property type="entry name" value="STRESS RESPONSE PROTEIN YSNF"/>
    <property type="match status" value="1"/>
</dbReference>
<dbReference type="Gene3D" id="3.90.50.10">
    <property type="entry name" value="Photosynthetic Reaction Center, subunit H, domain 2"/>
    <property type="match status" value="1"/>
</dbReference>
<protein>
    <submittedName>
        <fullName evidence="4">Conserved domain-containing protein</fullName>
    </submittedName>
</protein>
<evidence type="ECO:0000259" key="2">
    <source>
        <dbReference type="Pfam" id="PF05239"/>
    </source>
</evidence>
<reference evidence="5" key="1">
    <citation type="submission" date="2016-10" db="EMBL/GenBank/DDBJ databases">
        <authorList>
            <person name="Varghese N."/>
            <person name="Submissions S."/>
        </authorList>
    </citation>
    <scope>NUCLEOTIDE SEQUENCE [LARGE SCALE GENOMIC DNA]</scope>
    <source>
        <strain evidence="5">DSM 45422</strain>
    </source>
</reference>
<feature type="non-terminal residue" evidence="4">
    <location>
        <position position="330"/>
    </location>
</feature>
<dbReference type="Pfam" id="PF09557">
    <property type="entry name" value="DUF2382"/>
    <property type="match status" value="1"/>
</dbReference>
<evidence type="ECO:0000313" key="4">
    <source>
        <dbReference type="EMBL" id="SDZ06281.1"/>
    </source>
</evidence>
<evidence type="ECO:0000313" key="5">
    <source>
        <dbReference type="Proteomes" id="UP000198921"/>
    </source>
</evidence>
<dbReference type="OrthoDB" id="3712018at2"/>
<dbReference type="InterPro" id="IPR019060">
    <property type="entry name" value="DUF2382"/>
</dbReference>
<evidence type="ECO:0000256" key="1">
    <source>
        <dbReference type="SAM" id="MobiDB-lite"/>
    </source>
</evidence>
<feature type="domain" description="PRC-barrel" evidence="2">
    <location>
        <begin position="6"/>
        <end position="75"/>
    </location>
</feature>
<gene>
    <name evidence="4" type="ORF">SAMN05660209_04544</name>
</gene>
<accession>A0A1H3PZE4</accession>
<feature type="domain" description="DUF2382" evidence="3">
    <location>
        <begin position="240"/>
        <end position="330"/>
    </location>
</feature>
<dbReference type="InterPro" id="IPR052967">
    <property type="entry name" value="Stress_Response_Assoc"/>
</dbReference>
<dbReference type="EMBL" id="FNOT01000018">
    <property type="protein sequence ID" value="SDZ06281.1"/>
    <property type="molecule type" value="Genomic_DNA"/>
</dbReference>
<feature type="region of interest" description="Disordered" evidence="1">
    <location>
        <begin position="277"/>
        <end position="310"/>
    </location>
</feature>
<feature type="compositionally biased region" description="Basic and acidic residues" evidence="1">
    <location>
        <begin position="210"/>
        <end position="228"/>
    </location>
</feature>
<name>A0A1H3PZE4_9ACTN</name>
<feature type="compositionally biased region" description="Basic and acidic residues" evidence="1">
    <location>
        <begin position="277"/>
        <end position="288"/>
    </location>
</feature>
<evidence type="ECO:0000259" key="3">
    <source>
        <dbReference type="Pfam" id="PF09557"/>
    </source>
</evidence>
<dbReference type="Proteomes" id="UP000198921">
    <property type="component" value="Unassembled WGS sequence"/>
</dbReference>
<dbReference type="PANTHER" id="PTHR38463">
    <property type="entry name" value="STRESS RESPONSE PROTEIN YSNF"/>
    <property type="match status" value="1"/>
</dbReference>
<dbReference type="STRING" id="1137993.SAMN05660209_04544"/>
<sequence length="330" mass="34806">MIGTDAISRVIGKDVYDQSGDKIGSAAEVYLDDDSGQPEWVTVRTGLFGTKESFVPLRDADLTDEGLRVPVSKSQVKDAPRVDTDGHLSPQEEQELYRYYGLGSGQGGTTDVATGRGDSDRTAVMDPSTTTGTAGMAGGGTRDVVDPTTTTGTAGMTGGDTRDVIDPSTPTQSRGMTGGGTRDVVDPSTPTETSGVAAGTTGMGAGTTGRTDRDGDGVYDDVADRAVGRDTSGPTTDDAMTRSEERLNVGTRSEEVGRARLRKYVVTENVSETVPVSREEVRVEREPITDANVGNAMDGPAISEEEHEVTLRAERPVVEKEAVPVERIRL</sequence>
<proteinExistence type="predicted"/>
<organism evidence="4 5">
    <name type="scientific">Geodermatophilus africanus</name>
    <dbReference type="NCBI Taxonomy" id="1137993"/>
    <lineage>
        <taxon>Bacteria</taxon>
        <taxon>Bacillati</taxon>
        <taxon>Actinomycetota</taxon>
        <taxon>Actinomycetes</taxon>
        <taxon>Geodermatophilales</taxon>
        <taxon>Geodermatophilaceae</taxon>
        <taxon>Geodermatophilus</taxon>
    </lineage>
</organism>